<dbReference type="Pfam" id="PF13087">
    <property type="entry name" value="AAA_12"/>
    <property type="match status" value="1"/>
</dbReference>
<dbReference type="InterPro" id="IPR026851">
    <property type="entry name" value="Dna2/JHS1_DEXXQ-box"/>
</dbReference>
<evidence type="ECO:0000256" key="26">
    <source>
        <dbReference type="SAM" id="MobiDB-lite"/>
    </source>
</evidence>
<keyword evidence="18" id="KW-0411">Iron-sulfur</keyword>
<feature type="domain" description="DNA2/NAM7 helicase helicase" evidence="28">
    <location>
        <begin position="962"/>
        <end position="1029"/>
    </location>
</feature>
<dbReference type="InterPro" id="IPR048459">
    <property type="entry name" value="DNA2_Rift"/>
</dbReference>
<dbReference type="GO" id="GO:0017116">
    <property type="term" value="F:single-stranded DNA helicase activity"/>
    <property type="evidence" value="ECO:0007669"/>
    <property type="project" value="InterPro"/>
</dbReference>
<feature type="compositionally biased region" description="Polar residues" evidence="26">
    <location>
        <begin position="206"/>
        <end position="220"/>
    </location>
</feature>
<feature type="region of interest" description="Disordered" evidence="26">
    <location>
        <begin position="179"/>
        <end position="198"/>
    </location>
</feature>
<keyword evidence="16" id="KW-0067">ATP-binding</keyword>
<dbReference type="PANTHER" id="PTHR43788">
    <property type="entry name" value="DNA2/NAM7 HELICASE FAMILY MEMBER"/>
    <property type="match status" value="1"/>
</dbReference>
<evidence type="ECO:0000256" key="1">
    <source>
        <dbReference type="ARBA" id="ARBA00001966"/>
    </source>
</evidence>
<evidence type="ECO:0000256" key="7">
    <source>
        <dbReference type="ARBA" id="ARBA00022485"/>
    </source>
</evidence>
<keyword evidence="9" id="KW-0540">Nuclease</keyword>
<dbReference type="CDD" id="cd22318">
    <property type="entry name" value="DNA2_N-like"/>
    <property type="match status" value="1"/>
</dbReference>
<evidence type="ECO:0000256" key="9">
    <source>
        <dbReference type="ARBA" id="ARBA00022722"/>
    </source>
</evidence>
<evidence type="ECO:0000259" key="28">
    <source>
        <dbReference type="Pfam" id="PF13086"/>
    </source>
</evidence>
<dbReference type="GO" id="GO:0005634">
    <property type="term" value="C:nucleus"/>
    <property type="evidence" value="ECO:0007669"/>
    <property type="project" value="UniProtKB-SubCell"/>
</dbReference>
<dbReference type="Pfam" id="PF21123">
    <property type="entry name" value="Dna2_Rift"/>
    <property type="match status" value="1"/>
</dbReference>
<feature type="domain" description="DNA2/NAM7 helicase-like C-terminal" evidence="29">
    <location>
        <begin position="1037"/>
        <end position="1248"/>
    </location>
</feature>
<evidence type="ECO:0000256" key="13">
    <source>
        <dbReference type="ARBA" id="ARBA00022763"/>
    </source>
</evidence>
<sequence>MKKFNPKRKIIKNNHKISSFFTKTLNINNSATTSTKNISSIDLTDDVIPATPLSNSKTEDNKVLHTITNTDEASKRKRIDSDVEYSLEPFKIVVDHPKKKHNGERENNISSTSYLFENVPSISNKEVHKSSTLNTPKKFNILKKTPDKSKSAVKFLNKSPIDNFNVEVFQNFVKITPSKSSAKSKMVTPNKSPTKKQHSILEYISPSPSKSEQAQINNESTPERSPITQGQAIPHSKAKVNLNLKFTATPVKIDNGPTTDDDPKTTELQPLKVLDIDSSWEKLDIDEYFLQLSTPQHCVVTSYSKDKNDVLLTVKSTQTNEKAKCKLEGFWIWSKINIGCTIYITGIKDNNSDIWKITNEGGLLVYEPDMLLSNTAVVGALFCKRRSVFKEKFLGFEPENKVMLIGALIHTLLQGVLKIKTANALKIEDMLHKLLSTRSTVKTMYNCSLSYEELKTEMMQFVPQIIKFMENYVLQRRNPMYLKDNWRGTIDSIQDIEENIWCTELGIKGKVDVSISSGKTIMPVELKTGRARASLEHRGQVMLYIMMMSKLGYNVSSGLLLYLREGVLQEIPYNEHEKRDLILLRNELAYYLTRKVQLNRSVDKVIGSNKLSWSQSINSLNPPELPEPINHSACEKCPYNIICSTFLKYENVDLTSNKVLNSMKEQGLSHLTDVHIQYFMHFCNLLDLESNESTGKHVSEIYTKTPQEREKLGKSITNVRVTKSVTECDGLYEHTFETIDTESNATFLTSGVGENSYVIVSTDKRPAVASGLVSFIDHKRISVILERNLNAKHADSTFHIDTYDSNTVFSFNFTSLAIILEATEQADRLRRLVIDREPATFKRKLPKIIASKGPSILKRLNRAQQQAVLKACSANDYLLIKGMPGAGKTATIVALVQLLVELGNTVLITSHTHAAVDNVCVRLKKYNVRVLRLGSTGRIHSDIQSMSEHELTKRCKTPEELDEIYTKAKVFAVTCFGSKHPIFNKLVVDVCIVDESTQVLQTSLFRALSASKKFILIGDPDQLPPVVKNTDAVKLGLSESLFDRLQNPDATATLNLNYRMNSSITQLANALTYKGELQIANETIANATLKIPNFHNLVKKYEGEKWLLDVLDTSLENSVKILDTGPMLQSCSIKNCQDPNINTYEIGIVKYLTAALLENGVGNNSIGIISPYIAQVTQLNSVLRDQRVDINTVDQFQGRDKEIIIFSCTISREGQKLHNYQYHILEDKRRLNVAITRAKHKLILIGDVDTVKKFTPFQKAKKKR</sequence>
<keyword evidence="32" id="KW-1185">Reference proteome</keyword>
<keyword evidence="22" id="KW-0539">Nucleus</keyword>
<dbReference type="GO" id="GO:0046872">
    <property type="term" value="F:metal ion binding"/>
    <property type="evidence" value="ECO:0007669"/>
    <property type="project" value="UniProtKB-KW"/>
</dbReference>
<keyword evidence="7" id="KW-0004">4Fe-4S</keyword>
<evidence type="ECO:0000256" key="14">
    <source>
        <dbReference type="ARBA" id="ARBA00022801"/>
    </source>
</evidence>
<evidence type="ECO:0000256" key="12">
    <source>
        <dbReference type="ARBA" id="ARBA00022759"/>
    </source>
</evidence>
<evidence type="ECO:0000256" key="16">
    <source>
        <dbReference type="ARBA" id="ARBA00022840"/>
    </source>
</evidence>
<dbReference type="GO" id="GO:0006260">
    <property type="term" value="P:DNA replication"/>
    <property type="evidence" value="ECO:0007669"/>
    <property type="project" value="UniProtKB-KW"/>
</dbReference>
<feature type="compositionally biased region" description="Polar residues" evidence="26">
    <location>
        <begin position="179"/>
        <end position="192"/>
    </location>
</feature>
<keyword evidence="21" id="KW-0234">DNA repair</keyword>
<dbReference type="GO" id="GO:0004519">
    <property type="term" value="F:endonuclease activity"/>
    <property type="evidence" value="ECO:0007669"/>
    <property type="project" value="UniProtKB-KW"/>
</dbReference>
<dbReference type="GO" id="GO:0005739">
    <property type="term" value="C:mitochondrion"/>
    <property type="evidence" value="ECO:0007669"/>
    <property type="project" value="UniProtKB-SubCell"/>
</dbReference>
<dbReference type="InterPro" id="IPR011604">
    <property type="entry name" value="PDDEXK-like_dom_sf"/>
</dbReference>
<evidence type="ECO:0000256" key="10">
    <source>
        <dbReference type="ARBA" id="ARBA00022723"/>
    </source>
</evidence>
<proteinExistence type="inferred from homology"/>
<comment type="similarity">
    <text evidence="4">Belongs to the DNA2/NAM7 helicase family.</text>
</comment>
<dbReference type="GO" id="GO:0016787">
    <property type="term" value="F:hydrolase activity"/>
    <property type="evidence" value="ECO:0007669"/>
    <property type="project" value="UniProtKB-KW"/>
</dbReference>
<accession>A0AAW1J1Z8</accession>
<dbReference type="GO" id="GO:0003677">
    <property type="term" value="F:DNA binding"/>
    <property type="evidence" value="ECO:0007669"/>
    <property type="project" value="UniProtKB-KW"/>
</dbReference>
<name>A0AAW1J1Z8_POPJA</name>
<feature type="region of interest" description="Disordered" evidence="26">
    <location>
        <begin position="204"/>
        <end position="234"/>
    </location>
</feature>
<evidence type="ECO:0000256" key="18">
    <source>
        <dbReference type="ARBA" id="ARBA00023014"/>
    </source>
</evidence>
<dbReference type="Proteomes" id="UP001458880">
    <property type="component" value="Unassembled WGS sequence"/>
</dbReference>
<evidence type="ECO:0000313" key="32">
    <source>
        <dbReference type="Proteomes" id="UP001458880"/>
    </source>
</evidence>
<dbReference type="Pfam" id="PF08696">
    <property type="entry name" value="Dna2"/>
    <property type="match status" value="1"/>
</dbReference>
<dbReference type="PANTHER" id="PTHR43788:SF8">
    <property type="entry name" value="DNA-BINDING PROTEIN SMUBP-2"/>
    <property type="match status" value="1"/>
</dbReference>
<evidence type="ECO:0000256" key="24">
    <source>
        <dbReference type="ARBA" id="ARBA00032548"/>
    </source>
</evidence>
<dbReference type="InterPro" id="IPR027417">
    <property type="entry name" value="P-loop_NTPase"/>
</dbReference>
<evidence type="ECO:0000259" key="30">
    <source>
        <dbReference type="Pfam" id="PF21123"/>
    </source>
</evidence>
<evidence type="ECO:0000256" key="6">
    <source>
        <dbReference type="ARBA" id="ARBA00021516"/>
    </source>
</evidence>
<keyword evidence="11" id="KW-0547">Nucleotide-binding</keyword>
<dbReference type="GO" id="GO:0051539">
    <property type="term" value="F:4 iron, 4 sulfur cluster binding"/>
    <property type="evidence" value="ECO:0007669"/>
    <property type="project" value="UniProtKB-KW"/>
</dbReference>
<keyword evidence="8" id="KW-0235">DNA replication</keyword>
<keyword evidence="17" id="KW-0408">Iron</keyword>
<dbReference type="InterPro" id="IPR050534">
    <property type="entry name" value="Coronavir_polyprotein_1ab"/>
</dbReference>
<comment type="catalytic activity">
    <reaction evidence="25">
        <text>ATP + H2O = ADP + phosphate + H(+)</text>
        <dbReference type="Rhea" id="RHEA:13065"/>
        <dbReference type="ChEBI" id="CHEBI:15377"/>
        <dbReference type="ChEBI" id="CHEBI:15378"/>
        <dbReference type="ChEBI" id="CHEBI:30616"/>
        <dbReference type="ChEBI" id="CHEBI:43474"/>
        <dbReference type="ChEBI" id="CHEBI:456216"/>
        <dbReference type="EC" id="3.6.4.12"/>
    </reaction>
</comment>
<evidence type="ECO:0000256" key="11">
    <source>
        <dbReference type="ARBA" id="ARBA00022741"/>
    </source>
</evidence>
<evidence type="ECO:0000256" key="19">
    <source>
        <dbReference type="ARBA" id="ARBA00023125"/>
    </source>
</evidence>
<comment type="cofactor">
    <cofactor evidence="1">
        <name>[4Fe-4S] cluster</name>
        <dbReference type="ChEBI" id="CHEBI:49883"/>
    </cofactor>
</comment>
<dbReference type="InterPro" id="IPR041677">
    <property type="entry name" value="DNA2/NAM7_AAA_11"/>
</dbReference>
<protein>
    <recommendedName>
        <fullName evidence="6">DNA replication ATP-dependent helicase/nuclease DNA2</fullName>
        <ecNumber evidence="5">3.6.4.12</ecNumber>
    </recommendedName>
    <alternativeName>
        <fullName evidence="24">DNA replication ATP-dependent helicase-like homolog</fullName>
    </alternativeName>
</protein>
<evidence type="ECO:0000256" key="22">
    <source>
        <dbReference type="ARBA" id="ARBA00023242"/>
    </source>
</evidence>
<evidence type="ECO:0000256" key="23">
    <source>
        <dbReference type="ARBA" id="ARBA00023268"/>
    </source>
</evidence>
<feature type="domain" description="DNA replication factor Dna2 N-terminal" evidence="27">
    <location>
        <begin position="317"/>
        <end position="516"/>
    </location>
</feature>
<evidence type="ECO:0000256" key="2">
    <source>
        <dbReference type="ARBA" id="ARBA00004123"/>
    </source>
</evidence>
<comment type="subcellular location">
    <subcellularLocation>
        <location evidence="3">Mitochondrion</location>
    </subcellularLocation>
    <subcellularLocation>
        <location evidence="2">Nucleus</location>
    </subcellularLocation>
</comment>
<evidence type="ECO:0000256" key="5">
    <source>
        <dbReference type="ARBA" id="ARBA00012551"/>
    </source>
</evidence>
<keyword evidence="15" id="KW-0347">Helicase</keyword>
<dbReference type="InterPro" id="IPR041679">
    <property type="entry name" value="DNA2/NAM7-like_C"/>
</dbReference>
<evidence type="ECO:0000256" key="17">
    <source>
        <dbReference type="ARBA" id="ARBA00023004"/>
    </source>
</evidence>
<reference evidence="31 32" key="1">
    <citation type="journal article" date="2024" name="BMC Genomics">
        <title>De novo assembly and annotation of Popillia japonica's genome with initial clues to its potential as an invasive pest.</title>
        <authorList>
            <person name="Cucini C."/>
            <person name="Boschi S."/>
            <person name="Funari R."/>
            <person name="Cardaioli E."/>
            <person name="Iannotti N."/>
            <person name="Marturano G."/>
            <person name="Paoli F."/>
            <person name="Bruttini M."/>
            <person name="Carapelli A."/>
            <person name="Frati F."/>
            <person name="Nardi F."/>
        </authorList>
    </citation>
    <scope>NUCLEOTIDE SEQUENCE [LARGE SCALE GENOMIC DNA]</scope>
    <source>
        <strain evidence="31">DMR45628</strain>
    </source>
</reference>
<dbReference type="GO" id="GO:0005524">
    <property type="term" value="F:ATP binding"/>
    <property type="evidence" value="ECO:0007669"/>
    <property type="project" value="UniProtKB-KW"/>
</dbReference>
<evidence type="ECO:0000256" key="20">
    <source>
        <dbReference type="ARBA" id="ARBA00023128"/>
    </source>
</evidence>
<evidence type="ECO:0000256" key="15">
    <source>
        <dbReference type="ARBA" id="ARBA00022806"/>
    </source>
</evidence>
<dbReference type="SUPFAM" id="SSF52540">
    <property type="entry name" value="P-loop containing nucleoside triphosphate hydrolases"/>
    <property type="match status" value="1"/>
</dbReference>
<dbReference type="EMBL" id="JASPKY010000448">
    <property type="protein sequence ID" value="KAK9696544.1"/>
    <property type="molecule type" value="Genomic_DNA"/>
</dbReference>
<feature type="domain" description="DNA2 rift barrel" evidence="30">
    <location>
        <begin position="707"/>
        <end position="802"/>
    </location>
</feature>
<evidence type="ECO:0000256" key="3">
    <source>
        <dbReference type="ARBA" id="ARBA00004173"/>
    </source>
</evidence>
<dbReference type="GO" id="GO:0006281">
    <property type="term" value="P:DNA repair"/>
    <property type="evidence" value="ECO:0007669"/>
    <property type="project" value="UniProtKB-KW"/>
</dbReference>
<dbReference type="CDD" id="cd18808">
    <property type="entry name" value="SF1_C_Upf1"/>
    <property type="match status" value="1"/>
</dbReference>
<keyword evidence="19" id="KW-0238">DNA-binding</keyword>
<dbReference type="CDD" id="cd18041">
    <property type="entry name" value="DEXXQc_DNA2"/>
    <property type="match status" value="1"/>
</dbReference>
<dbReference type="Gene3D" id="3.90.320.10">
    <property type="match status" value="1"/>
</dbReference>
<evidence type="ECO:0000313" key="31">
    <source>
        <dbReference type="EMBL" id="KAK9696544.1"/>
    </source>
</evidence>
<comment type="caution">
    <text evidence="31">The sequence shown here is derived from an EMBL/GenBank/DDBJ whole genome shotgun (WGS) entry which is preliminary data.</text>
</comment>
<keyword evidence="14" id="KW-0378">Hydrolase</keyword>
<evidence type="ECO:0000259" key="29">
    <source>
        <dbReference type="Pfam" id="PF13087"/>
    </source>
</evidence>
<dbReference type="Gene3D" id="3.40.50.300">
    <property type="entry name" value="P-loop containing nucleotide triphosphate hydrolases"/>
    <property type="match status" value="3"/>
</dbReference>
<evidence type="ECO:0000259" key="27">
    <source>
        <dbReference type="Pfam" id="PF08696"/>
    </source>
</evidence>
<dbReference type="InterPro" id="IPR047187">
    <property type="entry name" value="SF1_C_Upf1"/>
</dbReference>
<evidence type="ECO:0000256" key="21">
    <source>
        <dbReference type="ARBA" id="ARBA00023204"/>
    </source>
</evidence>
<keyword evidence="13" id="KW-0227">DNA damage</keyword>
<dbReference type="GO" id="GO:0043139">
    <property type="term" value="F:5'-3' DNA helicase activity"/>
    <property type="evidence" value="ECO:0007669"/>
    <property type="project" value="TreeGrafter"/>
</dbReference>
<keyword evidence="10" id="KW-0479">Metal-binding</keyword>
<evidence type="ECO:0000256" key="4">
    <source>
        <dbReference type="ARBA" id="ARBA00007913"/>
    </source>
</evidence>
<evidence type="ECO:0000256" key="8">
    <source>
        <dbReference type="ARBA" id="ARBA00022705"/>
    </source>
</evidence>
<feature type="domain" description="DNA2/NAM7 helicase helicase" evidence="28">
    <location>
        <begin position="860"/>
        <end position="958"/>
    </location>
</feature>
<dbReference type="AlphaFoldDB" id="A0AAW1J1Z8"/>
<keyword evidence="20" id="KW-0496">Mitochondrion</keyword>
<dbReference type="EC" id="3.6.4.12" evidence="5"/>
<keyword evidence="12" id="KW-0255">Endonuclease</keyword>
<organism evidence="31 32">
    <name type="scientific">Popillia japonica</name>
    <name type="common">Japanese beetle</name>
    <dbReference type="NCBI Taxonomy" id="7064"/>
    <lineage>
        <taxon>Eukaryota</taxon>
        <taxon>Metazoa</taxon>
        <taxon>Ecdysozoa</taxon>
        <taxon>Arthropoda</taxon>
        <taxon>Hexapoda</taxon>
        <taxon>Insecta</taxon>
        <taxon>Pterygota</taxon>
        <taxon>Neoptera</taxon>
        <taxon>Endopterygota</taxon>
        <taxon>Coleoptera</taxon>
        <taxon>Polyphaga</taxon>
        <taxon>Scarabaeiformia</taxon>
        <taxon>Scarabaeidae</taxon>
        <taxon>Rutelinae</taxon>
        <taxon>Popillia</taxon>
    </lineage>
</organism>
<gene>
    <name evidence="31" type="ORF">QE152_g31512</name>
</gene>
<evidence type="ECO:0000256" key="25">
    <source>
        <dbReference type="ARBA" id="ARBA00047995"/>
    </source>
</evidence>
<dbReference type="InterPro" id="IPR014808">
    <property type="entry name" value="DNA_replication_fac_Dna2_N"/>
</dbReference>
<dbReference type="Pfam" id="PF13086">
    <property type="entry name" value="AAA_11"/>
    <property type="match status" value="2"/>
</dbReference>
<keyword evidence="23" id="KW-0511">Multifunctional enzyme</keyword>